<feature type="domain" description="Hemerythrin-like" evidence="1">
    <location>
        <begin position="9"/>
        <end position="100"/>
    </location>
</feature>
<dbReference type="PANTHER" id="PTHR38048">
    <property type="entry name" value="EXPRESSED PROTEIN"/>
    <property type="match status" value="1"/>
</dbReference>
<evidence type="ECO:0000259" key="1">
    <source>
        <dbReference type="Pfam" id="PF01814"/>
    </source>
</evidence>
<dbReference type="PANTHER" id="PTHR38048:SF2">
    <property type="entry name" value="HEMERYTHRIN-LIKE DOMAIN-CONTAINING PROTEIN"/>
    <property type="match status" value="1"/>
</dbReference>
<accession>A0A9W9XWB6</accession>
<dbReference type="InterPro" id="IPR053206">
    <property type="entry name" value="Dimeric_xanthone_biosynth"/>
</dbReference>
<protein>
    <recommendedName>
        <fullName evidence="1">Hemerythrin-like domain-containing protein</fullName>
    </recommendedName>
</protein>
<dbReference type="AlphaFoldDB" id="A0A9W9XWB6"/>
<dbReference type="Proteomes" id="UP001149954">
    <property type="component" value="Unassembled WGS sequence"/>
</dbReference>
<dbReference type="InterPro" id="IPR012312">
    <property type="entry name" value="Hemerythrin-like"/>
</dbReference>
<evidence type="ECO:0000313" key="3">
    <source>
        <dbReference type="Proteomes" id="UP001149954"/>
    </source>
</evidence>
<reference evidence="2" key="2">
    <citation type="journal article" date="2023" name="IMA Fungus">
        <title>Comparative genomic study of the Penicillium genus elucidates a diverse pangenome and 15 lateral gene transfer events.</title>
        <authorList>
            <person name="Petersen C."/>
            <person name="Sorensen T."/>
            <person name="Nielsen M.R."/>
            <person name="Sondergaard T.E."/>
            <person name="Sorensen J.L."/>
            <person name="Fitzpatrick D.A."/>
            <person name="Frisvad J.C."/>
            <person name="Nielsen K.L."/>
        </authorList>
    </citation>
    <scope>NUCLEOTIDE SEQUENCE</scope>
    <source>
        <strain evidence="2">IBT 29495</strain>
    </source>
</reference>
<evidence type="ECO:0000313" key="2">
    <source>
        <dbReference type="EMBL" id="KAJ5504572.1"/>
    </source>
</evidence>
<dbReference type="CDD" id="cd12108">
    <property type="entry name" value="Hr-like"/>
    <property type="match status" value="1"/>
</dbReference>
<gene>
    <name evidence="2" type="ORF">N7463_007446</name>
</gene>
<keyword evidence="3" id="KW-1185">Reference proteome</keyword>
<reference evidence="2" key="1">
    <citation type="submission" date="2022-12" db="EMBL/GenBank/DDBJ databases">
        <authorList>
            <person name="Petersen C."/>
        </authorList>
    </citation>
    <scope>NUCLEOTIDE SEQUENCE</scope>
    <source>
        <strain evidence="2">IBT 29495</strain>
    </source>
</reference>
<dbReference type="OrthoDB" id="10044044at2759"/>
<dbReference type="EMBL" id="JAPWDS010000003">
    <property type="protein sequence ID" value="KAJ5504572.1"/>
    <property type="molecule type" value="Genomic_DNA"/>
</dbReference>
<proteinExistence type="predicted"/>
<name>A0A9W9XWB6_9EURO</name>
<organism evidence="2 3">
    <name type="scientific">Penicillium fimorum</name>
    <dbReference type="NCBI Taxonomy" id="1882269"/>
    <lineage>
        <taxon>Eukaryota</taxon>
        <taxon>Fungi</taxon>
        <taxon>Dikarya</taxon>
        <taxon>Ascomycota</taxon>
        <taxon>Pezizomycotina</taxon>
        <taxon>Eurotiomycetes</taxon>
        <taxon>Eurotiomycetidae</taxon>
        <taxon>Eurotiales</taxon>
        <taxon>Aspergillaceae</taxon>
        <taxon>Penicillium</taxon>
    </lineage>
</organism>
<comment type="caution">
    <text evidence="2">The sequence shown here is derived from an EMBL/GenBank/DDBJ whole genome shotgun (WGS) entry which is preliminary data.</text>
</comment>
<dbReference type="Gene3D" id="1.20.120.520">
    <property type="entry name" value="nmb1532 protein domain like"/>
    <property type="match status" value="1"/>
</dbReference>
<dbReference type="Pfam" id="PF01814">
    <property type="entry name" value="Hemerythrin"/>
    <property type="match status" value="1"/>
</dbReference>
<sequence length="119" mass="14247">MSIKNYLNLCLEFCENLETRHKIEETRIFPYLATRMPAFANQDQLIQQHEVIHKGLERFESHVRNCLRGNTDLRWNEIKDILDALGTTLWEHLDDEVKELGAEQTRKYWSKKDMSRIPM</sequence>